<keyword evidence="2" id="KW-1185">Reference proteome</keyword>
<comment type="caution">
    <text evidence="1">The sequence shown here is derived from an EMBL/GenBank/DDBJ whole genome shotgun (WGS) entry which is preliminary data.</text>
</comment>
<gene>
    <name evidence="1" type="ORF">GDO78_003276</name>
</gene>
<dbReference type="EMBL" id="WNTK01000012">
    <property type="protein sequence ID" value="KAG9474725.1"/>
    <property type="molecule type" value="Genomic_DNA"/>
</dbReference>
<proteinExistence type="predicted"/>
<evidence type="ECO:0000313" key="1">
    <source>
        <dbReference type="EMBL" id="KAG9474725.1"/>
    </source>
</evidence>
<dbReference type="Proteomes" id="UP000770717">
    <property type="component" value="Unassembled WGS sequence"/>
</dbReference>
<organism evidence="1 2">
    <name type="scientific">Eleutherodactylus coqui</name>
    <name type="common">Puerto Rican coqui</name>
    <dbReference type="NCBI Taxonomy" id="57060"/>
    <lineage>
        <taxon>Eukaryota</taxon>
        <taxon>Metazoa</taxon>
        <taxon>Chordata</taxon>
        <taxon>Craniata</taxon>
        <taxon>Vertebrata</taxon>
        <taxon>Euteleostomi</taxon>
        <taxon>Amphibia</taxon>
        <taxon>Batrachia</taxon>
        <taxon>Anura</taxon>
        <taxon>Neobatrachia</taxon>
        <taxon>Hyloidea</taxon>
        <taxon>Eleutherodactylidae</taxon>
        <taxon>Eleutherodactylinae</taxon>
        <taxon>Eleutherodactylus</taxon>
        <taxon>Eleutherodactylus</taxon>
    </lineage>
</organism>
<name>A0A8J6K0W9_ELECQ</name>
<accession>A0A8J6K0W9</accession>
<evidence type="ECO:0000313" key="2">
    <source>
        <dbReference type="Proteomes" id="UP000770717"/>
    </source>
</evidence>
<reference evidence="1" key="1">
    <citation type="thesis" date="2020" institute="ProQuest LLC" country="789 East Eisenhower Parkway, Ann Arbor, MI, USA">
        <title>Comparative Genomics and Chromosome Evolution.</title>
        <authorList>
            <person name="Mudd A.B."/>
        </authorList>
    </citation>
    <scope>NUCLEOTIDE SEQUENCE</scope>
    <source>
        <strain evidence="1">HN-11 Male</strain>
        <tissue evidence="1">Kidney and liver</tissue>
    </source>
</reference>
<dbReference type="AlphaFoldDB" id="A0A8J6K0W9"/>
<sequence>MVKSTSKTCDGPLAPPTQRLGVLQLFAGAAAPPSPCNTQSVSLHPESTARNNILNYLSCNNGLKSQHAFVHYLPRYKTRKAQTLGVQGQRCKI</sequence>
<protein>
    <submittedName>
        <fullName evidence="1">Uncharacterized protein</fullName>
    </submittedName>
</protein>